<dbReference type="Gene3D" id="3.90.960.10">
    <property type="entry name" value="YbaK/aminoacyl-tRNA synthetase-associated domain"/>
    <property type="match status" value="1"/>
</dbReference>
<evidence type="ECO:0000313" key="3">
    <source>
        <dbReference type="Proteomes" id="UP000055590"/>
    </source>
</evidence>
<sequence length="168" mass="18615">MIQPRLERYLRERGTPYRFLGHPRAIASQETAEAEGISGWQLAKSVVVDLAAGDEVICVVPAPTWVDLDAVCDATETEDAILSDEDRMRELFPGCEVGAEPPFGGLWNLPVIFDPSLLAIDRILMNAGTHDDLIELRTEDYLILERPLLAPIAVMPGEPWRHAMPAEV</sequence>
<dbReference type="RefSeq" id="WP_050726110.1">
    <property type="nucleotide sequence ID" value="NZ_CP012332.1"/>
</dbReference>
<dbReference type="Proteomes" id="UP000055590">
    <property type="component" value="Chromosome"/>
</dbReference>
<organism evidence="2 3">
    <name type="scientific">Vulgatibacter incomptus</name>
    <dbReference type="NCBI Taxonomy" id="1391653"/>
    <lineage>
        <taxon>Bacteria</taxon>
        <taxon>Pseudomonadati</taxon>
        <taxon>Myxococcota</taxon>
        <taxon>Myxococcia</taxon>
        <taxon>Myxococcales</taxon>
        <taxon>Cystobacterineae</taxon>
        <taxon>Vulgatibacteraceae</taxon>
        <taxon>Vulgatibacter</taxon>
    </lineage>
</organism>
<dbReference type="Pfam" id="PF04073">
    <property type="entry name" value="tRNA_edit"/>
    <property type="match status" value="1"/>
</dbReference>
<dbReference type="InterPro" id="IPR036754">
    <property type="entry name" value="YbaK/aa-tRNA-synt-asso_dom_sf"/>
</dbReference>
<evidence type="ECO:0000259" key="1">
    <source>
        <dbReference type="Pfam" id="PF04073"/>
    </source>
</evidence>
<dbReference type="SUPFAM" id="SSF55826">
    <property type="entry name" value="YbaK/ProRS associated domain"/>
    <property type="match status" value="1"/>
</dbReference>
<dbReference type="GO" id="GO:0002161">
    <property type="term" value="F:aminoacyl-tRNA deacylase activity"/>
    <property type="evidence" value="ECO:0007669"/>
    <property type="project" value="InterPro"/>
</dbReference>
<dbReference type="KEGG" id="vin:AKJ08_2245"/>
<protein>
    <recommendedName>
        <fullName evidence="1">YbaK/aminoacyl-tRNA synthetase-associated domain-containing protein</fullName>
    </recommendedName>
</protein>
<dbReference type="AlphaFoldDB" id="A0A0K1PE94"/>
<keyword evidence="3" id="KW-1185">Reference proteome</keyword>
<dbReference type="PATRIC" id="fig|1391653.3.peg.2344"/>
<name>A0A0K1PE94_9BACT</name>
<gene>
    <name evidence="2" type="ORF">AKJ08_2245</name>
</gene>
<dbReference type="InterPro" id="IPR007214">
    <property type="entry name" value="YbaK/aa-tRNA-synth-assoc-dom"/>
</dbReference>
<dbReference type="EMBL" id="CP012332">
    <property type="protein sequence ID" value="AKU91858.1"/>
    <property type="molecule type" value="Genomic_DNA"/>
</dbReference>
<accession>A0A0K1PE94</accession>
<reference evidence="2 3" key="1">
    <citation type="submission" date="2015-08" db="EMBL/GenBank/DDBJ databases">
        <authorList>
            <person name="Babu N.S."/>
            <person name="Beckwith C.J."/>
            <person name="Beseler K.G."/>
            <person name="Brison A."/>
            <person name="Carone J.V."/>
            <person name="Caskin T.P."/>
            <person name="Diamond M."/>
            <person name="Durham M.E."/>
            <person name="Foxe J.M."/>
            <person name="Go M."/>
            <person name="Henderson B.A."/>
            <person name="Jones I.B."/>
            <person name="McGettigan J.A."/>
            <person name="Micheletti S.J."/>
            <person name="Nasrallah M.E."/>
            <person name="Ortiz D."/>
            <person name="Piller C.R."/>
            <person name="Privatt S.R."/>
            <person name="Schneider S.L."/>
            <person name="Sharp S."/>
            <person name="Smith T.C."/>
            <person name="Stanton J.D."/>
            <person name="Ullery H.E."/>
            <person name="Wilson R.J."/>
            <person name="Serrano M.G."/>
            <person name="Buck G."/>
            <person name="Lee V."/>
            <person name="Wang Y."/>
            <person name="Carvalho R."/>
            <person name="Voegtly L."/>
            <person name="Shi R."/>
            <person name="Duckworth R."/>
            <person name="Johnson A."/>
            <person name="Loviza R."/>
            <person name="Walstead R."/>
            <person name="Shah Z."/>
            <person name="Kiflezghi M."/>
            <person name="Wade K."/>
            <person name="Ball S.L."/>
            <person name="Bradley K.W."/>
            <person name="Asai D.J."/>
            <person name="Bowman C.A."/>
            <person name="Russell D.A."/>
            <person name="Pope W.H."/>
            <person name="Jacobs-Sera D."/>
            <person name="Hendrix R.W."/>
            <person name="Hatfull G.F."/>
        </authorList>
    </citation>
    <scope>NUCLEOTIDE SEQUENCE [LARGE SCALE GENOMIC DNA]</scope>
    <source>
        <strain evidence="2 3">DSM 27710</strain>
    </source>
</reference>
<feature type="domain" description="YbaK/aminoacyl-tRNA synthetase-associated" evidence="1">
    <location>
        <begin position="22"/>
        <end position="142"/>
    </location>
</feature>
<proteinExistence type="predicted"/>
<evidence type="ECO:0000313" key="2">
    <source>
        <dbReference type="EMBL" id="AKU91858.1"/>
    </source>
</evidence>
<dbReference type="STRING" id="1391653.AKJ08_2245"/>